<dbReference type="Proteomes" id="UP000516314">
    <property type="component" value="Chromosome 3"/>
</dbReference>
<feature type="region of interest" description="Disordered" evidence="1">
    <location>
        <begin position="16"/>
        <end position="62"/>
    </location>
</feature>
<sequence length="161" mass="18407">MFYEFLCLWASCNEPHDRDEQMHEDNDMTNEEFETPTSRKANKGKEKNNEGAGNSGSTENKRARHTKFGNVIMYIIVKPHDGPGGCMSTSKVSESVWREATNELLVLDELSLAFVKCLAWRNVCSRVQMYKPHSRRTATRDVVEAYVSKKAAMKKIIENNN</sequence>
<dbReference type="EMBL" id="LR881468">
    <property type="protein sequence ID" value="CAD5324394.1"/>
    <property type="molecule type" value="Genomic_DNA"/>
</dbReference>
<name>A0A7G2ESQ9_ARATH</name>
<organism evidence="2 3">
    <name type="scientific">Arabidopsis thaliana</name>
    <name type="common">Mouse-ear cress</name>
    <dbReference type="NCBI Taxonomy" id="3702"/>
    <lineage>
        <taxon>Eukaryota</taxon>
        <taxon>Viridiplantae</taxon>
        <taxon>Streptophyta</taxon>
        <taxon>Embryophyta</taxon>
        <taxon>Tracheophyta</taxon>
        <taxon>Spermatophyta</taxon>
        <taxon>Magnoliopsida</taxon>
        <taxon>eudicotyledons</taxon>
        <taxon>Gunneridae</taxon>
        <taxon>Pentapetalae</taxon>
        <taxon>rosids</taxon>
        <taxon>malvids</taxon>
        <taxon>Brassicales</taxon>
        <taxon>Brassicaceae</taxon>
        <taxon>Camelineae</taxon>
        <taxon>Arabidopsis</taxon>
    </lineage>
</organism>
<gene>
    <name evidence="2" type="ORF">AT9943_LOCUS12289</name>
</gene>
<accession>A0A7G2ESQ9</accession>
<evidence type="ECO:0000313" key="2">
    <source>
        <dbReference type="EMBL" id="CAD5324394.1"/>
    </source>
</evidence>
<evidence type="ECO:0000313" key="3">
    <source>
        <dbReference type="Proteomes" id="UP000516314"/>
    </source>
</evidence>
<protein>
    <submittedName>
        <fullName evidence="2">(thale cress) hypothetical protein</fullName>
    </submittedName>
</protein>
<reference evidence="2 3" key="1">
    <citation type="submission" date="2020-09" db="EMBL/GenBank/DDBJ databases">
        <authorList>
            <person name="Ashkenazy H."/>
        </authorList>
    </citation>
    <scope>NUCLEOTIDE SEQUENCE [LARGE SCALE GENOMIC DNA]</scope>
    <source>
        <strain evidence="3">cv. Cdm-0</strain>
    </source>
</reference>
<evidence type="ECO:0000256" key="1">
    <source>
        <dbReference type="SAM" id="MobiDB-lite"/>
    </source>
</evidence>
<feature type="compositionally biased region" description="Basic and acidic residues" evidence="1">
    <location>
        <begin position="16"/>
        <end position="26"/>
    </location>
</feature>
<proteinExistence type="predicted"/>
<dbReference type="AlphaFoldDB" id="A0A7G2ESQ9"/>